<keyword evidence="2" id="KW-1185">Reference proteome</keyword>
<dbReference type="RefSeq" id="WP_341698088.1">
    <property type="nucleotide sequence ID" value="NZ_JBBYHR010000010.1"/>
</dbReference>
<dbReference type="PANTHER" id="PTHR14136:SF17">
    <property type="entry name" value="BTB_POZ DOMAIN-CONTAINING PROTEIN KCTD9"/>
    <property type="match status" value="1"/>
</dbReference>
<sequence>MNISTEKLELMERISAHLDPHLKEGRTYHQEFYKSQYGSSGGGVFMMYEGKSYNSWRAKQNPDPITEGLEALEDVMDNMRGDLSISDLYRGLPANTKIRLTYTKGQPMEMLIMDVEHLLADLKKEIRENAVKYANDNPEFIKSEAIMRFEKQADELGIYTDETVVLSTRTTSGSSPADADLIKCLYKALGGNVEKLYYKLEGDTFTIQSQPAFEQYGIAKLEAANENIALEAEYKKRMDAQAEAIRIRTEFYKTLGTVLPVPIYLSVGGFRSHSWPEGSHYHTSEVLRVIYTKDSTIVITDGLSDVYSSERSDANLEYNGTGMEMYIEFEGHVTYEDIKDHFCTALLNSVTQIAIEHGDFKALIERNEHATIEFREDNVELWCIKGMMAASKDISTFFRHGQYAPDDFGTLLNMPSKNVPAKLKLNLEEILLVNVKPFSNEWLTSYKLRSEDEEVKKQVRIDMMAHFEATGEGNKIPLTYVDENADNTLGELFPLSDVEPREDEIDMQLIESMTKHQTLTEEAILGMLEAHAEFLEAGGDDGRFEQLHTAGVPLNIYMTQTKAGKQFKTGMRTLPKNFSFADEDLRASEFTGCMADGVDFNGADLTGSLFTNGFFRGANFEDANLTNVDFTGSDLTGANFRDTDLTGADFEITNCTGADFTGANTTDATFKGANVKDVKY</sequence>
<organism evidence="1 2">
    <name type="scientific">Flavobacterium arundinis</name>
    <dbReference type="NCBI Taxonomy" id="3139143"/>
    <lineage>
        <taxon>Bacteria</taxon>
        <taxon>Pseudomonadati</taxon>
        <taxon>Bacteroidota</taxon>
        <taxon>Flavobacteriia</taxon>
        <taxon>Flavobacteriales</taxon>
        <taxon>Flavobacteriaceae</taxon>
        <taxon>Flavobacterium</taxon>
    </lineage>
</organism>
<reference evidence="1 2" key="1">
    <citation type="submission" date="2024-04" db="EMBL/GenBank/DDBJ databases">
        <title>Flavobacterium sp. DGU11 16S ribosomal RNA gene Genome sequencing and assembly.</title>
        <authorList>
            <person name="Park S."/>
        </authorList>
    </citation>
    <scope>NUCLEOTIDE SEQUENCE [LARGE SCALE GENOMIC DNA]</scope>
    <source>
        <strain evidence="1 2">DGU11</strain>
    </source>
</reference>
<dbReference type="InterPro" id="IPR051082">
    <property type="entry name" value="Pentapeptide-BTB/POZ_domain"/>
</dbReference>
<comment type="caution">
    <text evidence="1">The sequence shown here is derived from an EMBL/GenBank/DDBJ whole genome shotgun (WGS) entry which is preliminary data.</text>
</comment>
<accession>A0ABU9I044</accession>
<dbReference type="Gene3D" id="2.160.20.80">
    <property type="entry name" value="E3 ubiquitin-protein ligase SopA"/>
    <property type="match status" value="1"/>
</dbReference>
<name>A0ABU9I044_9FLAO</name>
<dbReference type="EMBL" id="JBBYHR010000010">
    <property type="protein sequence ID" value="MEL1245791.1"/>
    <property type="molecule type" value="Genomic_DNA"/>
</dbReference>
<dbReference type="Pfam" id="PF00805">
    <property type="entry name" value="Pentapeptide"/>
    <property type="match status" value="3"/>
</dbReference>
<proteinExistence type="predicted"/>
<dbReference type="InterPro" id="IPR001646">
    <property type="entry name" value="5peptide_repeat"/>
</dbReference>
<dbReference type="PANTHER" id="PTHR14136">
    <property type="entry name" value="BTB_POZ DOMAIN-CONTAINING PROTEIN KCTD9"/>
    <property type="match status" value="1"/>
</dbReference>
<dbReference type="SUPFAM" id="SSF141571">
    <property type="entry name" value="Pentapeptide repeat-like"/>
    <property type="match status" value="1"/>
</dbReference>
<protein>
    <submittedName>
        <fullName evidence="1">Pentapeptide repeat-containing protein</fullName>
    </submittedName>
</protein>
<gene>
    <name evidence="1" type="ORF">AAEO56_16075</name>
</gene>
<dbReference type="Proteomes" id="UP001464555">
    <property type="component" value="Unassembled WGS sequence"/>
</dbReference>
<evidence type="ECO:0000313" key="1">
    <source>
        <dbReference type="EMBL" id="MEL1245791.1"/>
    </source>
</evidence>
<evidence type="ECO:0000313" key="2">
    <source>
        <dbReference type="Proteomes" id="UP001464555"/>
    </source>
</evidence>